<feature type="site" description="Stabilizes the basic form of H active site to accept a proton" evidence="7">
    <location>
        <position position="93"/>
    </location>
</feature>
<dbReference type="SUPFAM" id="SSF53178">
    <property type="entry name" value="Peptidyl-tRNA hydrolase-like"/>
    <property type="match status" value="1"/>
</dbReference>
<dbReference type="Gene3D" id="3.40.50.1470">
    <property type="entry name" value="Peptidyl-tRNA hydrolase"/>
    <property type="match status" value="1"/>
</dbReference>
<comment type="caution">
    <text evidence="10">The sequence shown here is derived from an EMBL/GenBank/DDBJ whole genome shotgun (WGS) entry which is preliminary data.</text>
</comment>
<organism evidence="10 11">
    <name type="scientific">candidate division TA06 bacterium</name>
    <dbReference type="NCBI Taxonomy" id="2250710"/>
    <lineage>
        <taxon>Bacteria</taxon>
        <taxon>Bacteria division TA06</taxon>
    </lineage>
</organism>
<gene>
    <name evidence="7" type="primary">pth</name>
    <name evidence="10" type="ORF">E3J62_06485</name>
</gene>
<dbReference type="GO" id="GO:0004045">
    <property type="term" value="F:peptidyl-tRNA hydrolase activity"/>
    <property type="evidence" value="ECO:0007669"/>
    <property type="project" value="UniProtKB-UniRule"/>
</dbReference>
<feature type="binding site" evidence="7">
    <location>
        <position position="16"/>
    </location>
    <ligand>
        <name>tRNA</name>
        <dbReference type="ChEBI" id="CHEBI:17843"/>
    </ligand>
</feature>
<keyword evidence="2 7" id="KW-0820">tRNA-binding</keyword>
<keyword evidence="4 7" id="KW-0694">RNA-binding</keyword>
<dbReference type="NCBIfam" id="TIGR00447">
    <property type="entry name" value="pth"/>
    <property type="match status" value="1"/>
</dbReference>
<dbReference type="Pfam" id="PF01195">
    <property type="entry name" value="Pept_tRNA_hydro"/>
    <property type="match status" value="1"/>
</dbReference>
<keyword evidence="7" id="KW-0963">Cytoplasm</keyword>
<keyword evidence="3 7" id="KW-0378">Hydrolase</keyword>
<evidence type="ECO:0000256" key="6">
    <source>
        <dbReference type="ARBA" id="ARBA00050038"/>
    </source>
</evidence>
<dbReference type="InterPro" id="IPR018171">
    <property type="entry name" value="Pept_tRNA_hydro_CS"/>
</dbReference>
<dbReference type="PROSITE" id="PS01195">
    <property type="entry name" value="PEPT_TRNA_HYDROL_1"/>
    <property type="match status" value="1"/>
</dbReference>
<evidence type="ECO:0000256" key="1">
    <source>
        <dbReference type="ARBA" id="ARBA00013260"/>
    </source>
</evidence>
<feature type="site" description="Discriminates between blocked and unblocked aminoacyl-tRNA" evidence="7">
    <location>
        <position position="11"/>
    </location>
</feature>
<evidence type="ECO:0000256" key="2">
    <source>
        <dbReference type="ARBA" id="ARBA00022555"/>
    </source>
</evidence>
<evidence type="ECO:0000256" key="5">
    <source>
        <dbReference type="ARBA" id="ARBA00038063"/>
    </source>
</evidence>
<dbReference type="PANTHER" id="PTHR17224:SF1">
    <property type="entry name" value="PEPTIDYL-TRNA HYDROLASE"/>
    <property type="match status" value="1"/>
</dbReference>
<evidence type="ECO:0000256" key="7">
    <source>
        <dbReference type="HAMAP-Rule" id="MF_00083"/>
    </source>
</evidence>
<evidence type="ECO:0000256" key="9">
    <source>
        <dbReference type="RuleBase" id="RU004320"/>
    </source>
</evidence>
<dbReference type="GO" id="GO:0005737">
    <property type="term" value="C:cytoplasm"/>
    <property type="evidence" value="ECO:0007669"/>
    <property type="project" value="UniProtKB-SubCell"/>
</dbReference>
<dbReference type="PANTHER" id="PTHR17224">
    <property type="entry name" value="PEPTIDYL-TRNA HYDROLASE"/>
    <property type="match status" value="1"/>
</dbReference>
<name>A0A523UTD5_UNCT6</name>
<dbReference type="HAMAP" id="MF_00083">
    <property type="entry name" value="Pept_tRNA_hydro_bact"/>
    <property type="match status" value="1"/>
</dbReference>
<comment type="similarity">
    <text evidence="5 7 9">Belongs to the PTH family.</text>
</comment>
<dbReference type="EMBL" id="SOJN01000075">
    <property type="protein sequence ID" value="TET45813.1"/>
    <property type="molecule type" value="Genomic_DNA"/>
</dbReference>
<dbReference type="GO" id="GO:0006515">
    <property type="term" value="P:protein quality control for misfolded or incompletely synthesized proteins"/>
    <property type="evidence" value="ECO:0007669"/>
    <property type="project" value="UniProtKB-UniRule"/>
</dbReference>
<proteinExistence type="inferred from homology"/>
<feature type="binding site" evidence="7">
    <location>
        <position position="66"/>
    </location>
    <ligand>
        <name>tRNA</name>
        <dbReference type="ChEBI" id="CHEBI:17843"/>
    </ligand>
</feature>
<evidence type="ECO:0000313" key="11">
    <source>
        <dbReference type="Proteomes" id="UP000315525"/>
    </source>
</evidence>
<dbReference type="CDD" id="cd00462">
    <property type="entry name" value="PTH"/>
    <property type="match status" value="1"/>
</dbReference>
<dbReference type="InterPro" id="IPR001328">
    <property type="entry name" value="Pept_tRNA_hydro"/>
</dbReference>
<dbReference type="GO" id="GO:0072344">
    <property type="term" value="P:rescue of stalled ribosome"/>
    <property type="evidence" value="ECO:0007669"/>
    <property type="project" value="UniProtKB-UniRule"/>
</dbReference>
<dbReference type="GO" id="GO:0000049">
    <property type="term" value="F:tRNA binding"/>
    <property type="evidence" value="ECO:0007669"/>
    <property type="project" value="UniProtKB-UniRule"/>
</dbReference>
<comment type="catalytic activity">
    <reaction evidence="7 8">
        <text>an N-acyl-L-alpha-aminoacyl-tRNA + H2O = an N-acyl-L-amino acid + a tRNA + H(+)</text>
        <dbReference type="Rhea" id="RHEA:54448"/>
        <dbReference type="Rhea" id="RHEA-COMP:10123"/>
        <dbReference type="Rhea" id="RHEA-COMP:13883"/>
        <dbReference type="ChEBI" id="CHEBI:15377"/>
        <dbReference type="ChEBI" id="CHEBI:15378"/>
        <dbReference type="ChEBI" id="CHEBI:59874"/>
        <dbReference type="ChEBI" id="CHEBI:78442"/>
        <dbReference type="ChEBI" id="CHEBI:138191"/>
        <dbReference type="EC" id="3.1.1.29"/>
    </reaction>
</comment>
<sequence length="191" mass="21121">MKSALLCGLGNPGNRYAHTRHNLGSMVLDRLSLVFAAETCPGTEEYLVGRADYSSKCVYLVKPLTYVNNSGIAVSDACARFGVELEDLLVICDECELPFGKIRLRKKGQHGGHHGLESVIYHLQSEGFPRLRIGIGKPPCSDLTEYVLAEFEPEEKERLPLLLEEAERATVFFLEHGVEKAMSLVNRNDGG</sequence>
<feature type="binding site" evidence="7">
    <location>
        <position position="68"/>
    </location>
    <ligand>
        <name>tRNA</name>
        <dbReference type="ChEBI" id="CHEBI:17843"/>
    </ligand>
</feature>
<dbReference type="EC" id="3.1.1.29" evidence="1 7"/>
<comment type="subunit">
    <text evidence="7">Monomer.</text>
</comment>
<accession>A0A523UTD5</accession>
<protein>
    <recommendedName>
        <fullName evidence="6 7">Peptidyl-tRNA hydrolase</fullName>
        <shortName evidence="7">Pth</shortName>
        <ecNumber evidence="1 7">3.1.1.29</ecNumber>
    </recommendedName>
</protein>
<comment type="subcellular location">
    <subcellularLocation>
        <location evidence="7">Cytoplasm</location>
    </subcellularLocation>
</comment>
<comment type="function">
    <text evidence="7">Hydrolyzes ribosome-free peptidyl-tRNAs (with 1 or more amino acids incorporated), which drop off the ribosome during protein synthesis, or as a result of ribosome stalling.</text>
</comment>
<evidence type="ECO:0000256" key="3">
    <source>
        <dbReference type="ARBA" id="ARBA00022801"/>
    </source>
</evidence>
<evidence type="ECO:0000256" key="4">
    <source>
        <dbReference type="ARBA" id="ARBA00022884"/>
    </source>
</evidence>
<dbReference type="FunFam" id="3.40.50.1470:FF:000001">
    <property type="entry name" value="Peptidyl-tRNA hydrolase"/>
    <property type="match status" value="1"/>
</dbReference>
<feature type="active site" description="Proton acceptor" evidence="7">
    <location>
        <position position="21"/>
    </location>
</feature>
<evidence type="ECO:0000313" key="10">
    <source>
        <dbReference type="EMBL" id="TET45813.1"/>
    </source>
</evidence>
<comment type="caution">
    <text evidence="7">Lacks conserved residue(s) required for the propagation of feature annotation.</text>
</comment>
<reference evidence="10 11" key="1">
    <citation type="submission" date="2019-03" db="EMBL/GenBank/DDBJ databases">
        <title>Metabolic potential of uncultured bacteria and archaea associated with petroleum seepage in deep-sea sediments.</title>
        <authorList>
            <person name="Dong X."/>
            <person name="Hubert C."/>
        </authorList>
    </citation>
    <scope>NUCLEOTIDE SEQUENCE [LARGE SCALE GENOMIC DNA]</scope>
    <source>
        <strain evidence="10">E44_bin18</strain>
    </source>
</reference>
<dbReference type="Proteomes" id="UP000315525">
    <property type="component" value="Unassembled WGS sequence"/>
</dbReference>
<comment type="function">
    <text evidence="7">Catalyzes the release of premature peptidyl moieties from peptidyl-tRNA molecules trapped in stalled 50S ribosomal subunits, and thus maintains levels of free tRNAs and 50S ribosomes.</text>
</comment>
<dbReference type="InterPro" id="IPR036416">
    <property type="entry name" value="Pept_tRNA_hydro_sf"/>
</dbReference>
<dbReference type="AlphaFoldDB" id="A0A523UTD5"/>
<evidence type="ECO:0000256" key="8">
    <source>
        <dbReference type="RuleBase" id="RU000673"/>
    </source>
</evidence>